<feature type="compositionally biased region" description="Polar residues" evidence="1">
    <location>
        <begin position="54"/>
        <end position="69"/>
    </location>
</feature>
<feature type="region of interest" description="Disordered" evidence="1">
    <location>
        <begin position="121"/>
        <end position="179"/>
    </location>
</feature>
<feature type="region of interest" description="Disordered" evidence="1">
    <location>
        <begin position="1"/>
        <end position="89"/>
    </location>
</feature>
<proteinExistence type="predicted"/>
<protein>
    <submittedName>
        <fullName evidence="2">Uncharacterized protein</fullName>
    </submittedName>
</protein>
<evidence type="ECO:0000313" key="2">
    <source>
        <dbReference type="EMBL" id="RDL39394.1"/>
    </source>
</evidence>
<dbReference type="OrthoDB" id="3562933at2759"/>
<dbReference type="AlphaFoldDB" id="A0A370TV33"/>
<dbReference type="Proteomes" id="UP000254866">
    <property type="component" value="Unassembled WGS sequence"/>
</dbReference>
<evidence type="ECO:0000256" key="1">
    <source>
        <dbReference type="SAM" id="MobiDB-lite"/>
    </source>
</evidence>
<feature type="compositionally biased region" description="Basic residues" evidence="1">
    <location>
        <begin position="1"/>
        <end position="11"/>
    </location>
</feature>
<evidence type="ECO:0000313" key="3">
    <source>
        <dbReference type="Proteomes" id="UP000254866"/>
    </source>
</evidence>
<sequence>MALKDRLRRAMGRSEPSPIEYTRSTSTINRSRSTSTPTSTPTSTASSSPPITLIKTTSSRLSKRFTFQSKAKREAKSRQRLEDWERRDAEEWNVPTVKRPGRKSQHHQDILRTFEWQFGRKSRDGVPRRSASIWSGISPGTSMMETTDEGGLDRVLSVNRSERNGRAGQQVPGNAEPGN</sequence>
<dbReference type="GeneID" id="43596583"/>
<dbReference type="RefSeq" id="XP_031872050.1">
    <property type="nucleotide sequence ID" value="XM_032012357.1"/>
</dbReference>
<keyword evidence="3" id="KW-1185">Reference proteome</keyword>
<feature type="compositionally biased region" description="Low complexity" evidence="1">
    <location>
        <begin position="22"/>
        <end position="52"/>
    </location>
</feature>
<organism evidence="2 3">
    <name type="scientific">Venustampulla echinocandica</name>
    <dbReference type="NCBI Taxonomy" id="2656787"/>
    <lineage>
        <taxon>Eukaryota</taxon>
        <taxon>Fungi</taxon>
        <taxon>Dikarya</taxon>
        <taxon>Ascomycota</taxon>
        <taxon>Pezizomycotina</taxon>
        <taxon>Leotiomycetes</taxon>
        <taxon>Helotiales</taxon>
        <taxon>Pleuroascaceae</taxon>
        <taxon>Venustampulla</taxon>
    </lineage>
</organism>
<feature type="compositionally biased region" description="Polar residues" evidence="1">
    <location>
        <begin position="132"/>
        <end position="145"/>
    </location>
</feature>
<name>A0A370TV33_9HELO</name>
<feature type="compositionally biased region" description="Basic and acidic residues" evidence="1">
    <location>
        <begin position="71"/>
        <end position="89"/>
    </location>
</feature>
<accession>A0A370TV33</accession>
<dbReference type="EMBL" id="NPIC01000002">
    <property type="protein sequence ID" value="RDL39394.1"/>
    <property type="molecule type" value="Genomic_DNA"/>
</dbReference>
<comment type="caution">
    <text evidence="2">The sequence shown here is derived from an EMBL/GenBank/DDBJ whole genome shotgun (WGS) entry which is preliminary data.</text>
</comment>
<gene>
    <name evidence="2" type="ORF">BP5553_03734</name>
</gene>
<reference evidence="2 3" key="1">
    <citation type="journal article" date="2018" name="IMA Fungus">
        <title>IMA Genome-F 9: Draft genome sequence of Annulohypoxylon stygium, Aspergillus mulundensis, Berkeleyomyces basicola (syn. Thielaviopsis basicola), Ceratocystis smalleyi, two Cercospora beticola strains, Coleophoma cylindrospora, Fusarium fracticaudum, Phialophora cf. hyalina, and Morchella septimelata.</title>
        <authorList>
            <person name="Wingfield B.D."/>
            <person name="Bills G.F."/>
            <person name="Dong Y."/>
            <person name="Huang W."/>
            <person name="Nel W.J."/>
            <person name="Swalarsk-Parry B.S."/>
            <person name="Vaghefi N."/>
            <person name="Wilken P.M."/>
            <person name="An Z."/>
            <person name="de Beer Z.W."/>
            <person name="De Vos L."/>
            <person name="Chen L."/>
            <person name="Duong T.A."/>
            <person name="Gao Y."/>
            <person name="Hammerbacher A."/>
            <person name="Kikkert J.R."/>
            <person name="Li Y."/>
            <person name="Li H."/>
            <person name="Li K."/>
            <person name="Li Q."/>
            <person name="Liu X."/>
            <person name="Ma X."/>
            <person name="Naidoo K."/>
            <person name="Pethybridge S.J."/>
            <person name="Sun J."/>
            <person name="Steenkamp E.T."/>
            <person name="van der Nest M.A."/>
            <person name="van Wyk S."/>
            <person name="Wingfield M.J."/>
            <person name="Xiong C."/>
            <person name="Yue Q."/>
            <person name="Zhang X."/>
        </authorList>
    </citation>
    <scope>NUCLEOTIDE SEQUENCE [LARGE SCALE GENOMIC DNA]</scope>
    <source>
        <strain evidence="2 3">BP 5553</strain>
    </source>
</reference>